<evidence type="ECO:0000313" key="2">
    <source>
        <dbReference type="EMBL" id="KJZ81787.1"/>
    </source>
</evidence>
<proteinExistence type="predicted"/>
<dbReference type="RefSeq" id="WP_034443022.1">
    <property type="nucleotide sequence ID" value="NZ_JMTK01000002.1"/>
</dbReference>
<gene>
    <name evidence="2" type="ORF">DJ66_0511</name>
</gene>
<evidence type="ECO:0000313" key="3">
    <source>
        <dbReference type="Proteomes" id="UP000033731"/>
    </source>
</evidence>
<feature type="domain" description="Zinc finger CHCC-type" evidence="1">
    <location>
        <begin position="23"/>
        <end position="58"/>
    </location>
</feature>
<comment type="caution">
    <text evidence="2">The sequence shown here is derived from an EMBL/GenBank/DDBJ whole genome shotgun (WGS) entry which is preliminary data.</text>
</comment>
<evidence type="ECO:0000259" key="1">
    <source>
        <dbReference type="Pfam" id="PF10276"/>
    </source>
</evidence>
<dbReference type="PATRIC" id="fig|556287.8.peg.484"/>
<name>A0A094Z2J6_9HYPH</name>
<organism evidence="2 3">
    <name type="scientific">Candidatus Liberibacter solanacearum</name>
    <dbReference type="NCBI Taxonomy" id="556287"/>
    <lineage>
        <taxon>Bacteria</taxon>
        <taxon>Pseudomonadati</taxon>
        <taxon>Pseudomonadota</taxon>
        <taxon>Alphaproteobacteria</taxon>
        <taxon>Hyphomicrobiales</taxon>
        <taxon>Rhizobiaceae</taxon>
        <taxon>Liberibacter</taxon>
    </lineage>
</organism>
<keyword evidence="3" id="KW-1185">Reference proteome</keyword>
<dbReference type="Pfam" id="PF10276">
    <property type="entry name" value="zf-CHCC"/>
    <property type="match status" value="1"/>
</dbReference>
<dbReference type="Proteomes" id="UP000033731">
    <property type="component" value="Unassembled WGS sequence"/>
</dbReference>
<dbReference type="AlphaFoldDB" id="A0A094Z2J6"/>
<accession>A0A094Z2J6</accession>
<sequence length="78" mass="8719">MANHRILHFQNDQGHSSIKIGVKEFMCAGASPPLDHPHVFINMGSDNKKHCPYCSTLYHFDDSLDSEETLPSGCFLSL</sequence>
<reference evidence="2 3" key="1">
    <citation type="journal article" date="2015" name="Phytopathology">
        <title>Genomes of Candidatus Liberibacter solanacearum haplotype A from New Zealand and the USA suggest significant genome plasticity in the species.</title>
        <authorList>
            <person name="Thompson S.M."/>
            <person name="Johnson C.P."/>
            <person name="Lu A.Y."/>
            <person name="Frampton R.A."/>
            <person name="Sullivan K.L."/>
            <person name="Fiers M.W."/>
            <person name="Crowhurst R.N."/>
            <person name="Pitman A.R."/>
            <person name="Scott I."/>
            <person name="Gudmestad N.C."/>
            <person name="Smith G.R."/>
        </authorList>
    </citation>
    <scope>NUCLEOTIDE SEQUENCE [LARGE SCALE GENOMIC DNA]</scope>
    <source>
        <strain evidence="2 3">LsoNZ1</strain>
    </source>
</reference>
<protein>
    <recommendedName>
        <fullName evidence="1">Zinc finger CHCC-type domain-containing protein</fullName>
    </recommendedName>
</protein>
<dbReference type="InterPro" id="IPR019401">
    <property type="entry name" value="Znf_CHCC"/>
</dbReference>
<dbReference type="Gene3D" id="2.60.260.40">
    <property type="entry name" value="q5lls5 like domains"/>
    <property type="match status" value="1"/>
</dbReference>
<dbReference type="EMBL" id="JMTK01000002">
    <property type="protein sequence ID" value="KJZ81787.1"/>
    <property type="molecule type" value="Genomic_DNA"/>
</dbReference>